<dbReference type="RefSeq" id="WP_144042626.1">
    <property type="nucleotide sequence ID" value="NZ_BMPL01000052.1"/>
</dbReference>
<dbReference type="EMBL" id="VKGK01000047">
    <property type="protein sequence ID" value="TRY11417.1"/>
    <property type="molecule type" value="Genomic_DNA"/>
</dbReference>
<dbReference type="InterPro" id="IPR000847">
    <property type="entry name" value="LysR_HTH_N"/>
</dbReference>
<evidence type="ECO:0000259" key="5">
    <source>
        <dbReference type="PROSITE" id="PS50931"/>
    </source>
</evidence>
<dbReference type="InterPro" id="IPR036390">
    <property type="entry name" value="WH_DNA-bd_sf"/>
</dbReference>
<dbReference type="GO" id="GO:0003700">
    <property type="term" value="F:DNA-binding transcription factor activity"/>
    <property type="evidence" value="ECO:0007669"/>
    <property type="project" value="InterPro"/>
</dbReference>
<reference evidence="7" key="1">
    <citation type="submission" date="2019-07" db="EMBL/GenBank/DDBJ databases">
        <title>Shewanella sp. YLB-08 draft genomic sequence.</title>
        <authorList>
            <person name="Yu L."/>
        </authorList>
    </citation>
    <scope>NUCLEOTIDE SEQUENCE [LARGE SCALE GENOMIC DNA]</scope>
    <source>
        <strain evidence="7">JCM 20706</strain>
    </source>
</reference>
<keyword evidence="3" id="KW-0238">DNA-binding</keyword>
<dbReference type="CDD" id="cd05466">
    <property type="entry name" value="PBP2_LTTR_substrate"/>
    <property type="match status" value="1"/>
</dbReference>
<dbReference type="AlphaFoldDB" id="A0A553JG35"/>
<dbReference type="OrthoDB" id="5289754at2"/>
<evidence type="ECO:0000313" key="7">
    <source>
        <dbReference type="Proteomes" id="UP000318126"/>
    </source>
</evidence>
<name>A0A553JG35_SHEHA</name>
<dbReference type="SUPFAM" id="SSF46785">
    <property type="entry name" value="Winged helix' DNA-binding domain"/>
    <property type="match status" value="1"/>
</dbReference>
<dbReference type="Proteomes" id="UP000318126">
    <property type="component" value="Unassembled WGS sequence"/>
</dbReference>
<dbReference type="Gene3D" id="3.40.190.10">
    <property type="entry name" value="Periplasmic binding protein-like II"/>
    <property type="match status" value="2"/>
</dbReference>
<sequence length="299" mass="33920">MLNLSWLHTFRTLIEVGHFTHTAEKLYMTQPGVSQHIKKLEHACGHSLIKRENKSFEITEQGQRVYEYATQIAREQTELLVSLSFDDPYAGECKLSCSGSLALHLYPKLLALQTRYPSISIHLEAAPNDKILNDVQSGIIDIGLVTYLPNASQFHAENAGIEPLCLILPLHYQNKSITVKQLNDCGLVQHPDAAHYLNLYFDLCGDAELSKLNIEEITKVSYVNQLSQILLPISMGIGFTVLPKSALEGFAHRDKLYIHTPSKPVYEQVFMVHKRNRQLANRYQTIKDTIHENLKIESK</sequence>
<protein>
    <submittedName>
        <fullName evidence="6">LysR family transcriptional regulator</fullName>
    </submittedName>
</protein>
<comment type="caution">
    <text evidence="6">The sequence shown here is derived from an EMBL/GenBank/DDBJ whole genome shotgun (WGS) entry which is preliminary data.</text>
</comment>
<dbReference type="SUPFAM" id="SSF53850">
    <property type="entry name" value="Periplasmic binding protein-like II"/>
    <property type="match status" value="1"/>
</dbReference>
<organism evidence="6 7">
    <name type="scientific">Shewanella hanedai</name>
    <name type="common">Alteromonas hanedai</name>
    <dbReference type="NCBI Taxonomy" id="25"/>
    <lineage>
        <taxon>Bacteria</taxon>
        <taxon>Pseudomonadati</taxon>
        <taxon>Pseudomonadota</taxon>
        <taxon>Gammaproteobacteria</taxon>
        <taxon>Alteromonadales</taxon>
        <taxon>Shewanellaceae</taxon>
        <taxon>Shewanella</taxon>
    </lineage>
</organism>
<evidence type="ECO:0000256" key="3">
    <source>
        <dbReference type="ARBA" id="ARBA00023125"/>
    </source>
</evidence>
<dbReference type="Pfam" id="PF00126">
    <property type="entry name" value="HTH_1"/>
    <property type="match status" value="1"/>
</dbReference>
<dbReference type="InterPro" id="IPR005119">
    <property type="entry name" value="LysR_subst-bd"/>
</dbReference>
<dbReference type="PANTHER" id="PTHR30126:SF99">
    <property type="entry name" value="TRANSCRIPTIONAL REGULATOR LYSR FAMILY"/>
    <property type="match status" value="1"/>
</dbReference>
<dbReference type="PANTHER" id="PTHR30126">
    <property type="entry name" value="HTH-TYPE TRANSCRIPTIONAL REGULATOR"/>
    <property type="match status" value="1"/>
</dbReference>
<evidence type="ECO:0000313" key="6">
    <source>
        <dbReference type="EMBL" id="TRY11417.1"/>
    </source>
</evidence>
<gene>
    <name evidence="6" type="ORF">FN961_23710</name>
</gene>
<feature type="domain" description="HTH lysR-type" evidence="5">
    <location>
        <begin position="2"/>
        <end position="59"/>
    </location>
</feature>
<comment type="similarity">
    <text evidence="1">Belongs to the LysR transcriptional regulatory family.</text>
</comment>
<dbReference type="FunFam" id="1.10.10.10:FF:000001">
    <property type="entry name" value="LysR family transcriptional regulator"/>
    <property type="match status" value="1"/>
</dbReference>
<keyword evidence="2" id="KW-0805">Transcription regulation</keyword>
<dbReference type="PROSITE" id="PS50931">
    <property type="entry name" value="HTH_LYSR"/>
    <property type="match status" value="1"/>
</dbReference>
<dbReference type="Pfam" id="PF03466">
    <property type="entry name" value="LysR_substrate"/>
    <property type="match status" value="1"/>
</dbReference>
<proteinExistence type="inferred from homology"/>
<evidence type="ECO:0000256" key="2">
    <source>
        <dbReference type="ARBA" id="ARBA00023015"/>
    </source>
</evidence>
<dbReference type="Gene3D" id="1.10.10.10">
    <property type="entry name" value="Winged helix-like DNA-binding domain superfamily/Winged helix DNA-binding domain"/>
    <property type="match status" value="1"/>
</dbReference>
<dbReference type="InterPro" id="IPR036388">
    <property type="entry name" value="WH-like_DNA-bd_sf"/>
</dbReference>
<keyword evidence="7" id="KW-1185">Reference proteome</keyword>
<keyword evidence="4" id="KW-0804">Transcription</keyword>
<dbReference type="GO" id="GO:0000976">
    <property type="term" value="F:transcription cis-regulatory region binding"/>
    <property type="evidence" value="ECO:0007669"/>
    <property type="project" value="TreeGrafter"/>
</dbReference>
<dbReference type="PRINTS" id="PR00039">
    <property type="entry name" value="HTHLYSR"/>
</dbReference>
<evidence type="ECO:0000256" key="4">
    <source>
        <dbReference type="ARBA" id="ARBA00023163"/>
    </source>
</evidence>
<evidence type="ECO:0000256" key="1">
    <source>
        <dbReference type="ARBA" id="ARBA00009437"/>
    </source>
</evidence>
<accession>A0A553JG35</accession>